<proteinExistence type="predicted"/>
<comment type="subcellular location">
    <subcellularLocation>
        <location evidence="1">Membrane</location>
        <topology evidence="1">Multi-pass membrane protein</topology>
    </subcellularLocation>
</comment>
<keyword evidence="3" id="KW-0328">Glycosyltransferase</keyword>
<evidence type="ECO:0000256" key="4">
    <source>
        <dbReference type="ARBA" id="ARBA00022679"/>
    </source>
</evidence>
<evidence type="ECO:0000256" key="6">
    <source>
        <dbReference type="ARBA" id="ARBA00022989"/>
    </source>
</evidence>
<dbReference type="OrthoDB" id="370884at2759"/>
<keyword evidence="7 10" id="KW-0472">Membrane</keyword>
<evidence type="ECO:0000313" key="12">
    <source>
        <dbReference type="Proteomes" id="UP000054481"/>
    </source>
</evidence>
<evidence type="ECO:0000256" key="1">
    <source>
        <dbReference type="ARBA" id="ARBA00004141"/>
    </source>
</evidence>
<feature type="transmembrane region" description="Helical" evidence="10">
    <location>
        <begin position="545"/>
        <end position="564"/>
    </location>
</feature>
<dbReference type="PANTHER" id="PTHR22914">
    <property type="entry name" value="CHITIN SYNTHASE"/>
    <property type="match status" value="1"/>
</dbReference>
<keyword evidence="5 10" id="KW-0812">Transmembrane</keyword>
<feature type="transmembrane region" description="Helical" evidence="10">
    <location>
        <begin position="160"/>
        <end position="178"/>
    </location>
</feature>
<evidence type="ECO:0000256" key="8">
    <source>
        <dbReference type="ARBA" id="ARBA00049510"/>
    </source>
</evidence>
<dbReference type="GO" id="GO:0071944">
    <property type="term" value="C:cell periphery"/>
    <property type="evidence" value="ECO:0007669"/>
    <property type="project" value="TreeGrafter"/>
</dbReference>
<dbReference type="Gene3D" id="3.90.550.10">
    <property type="entry name" value="Spore Coat Polysaccharide Biosynthesis Protein SpsA, Chain A"/>
    <property type="match status" value="1"/>
</dbReference>
<comment type="catalytic activity">
    <reaction evidence="8">
        <text>[(1-&gt;4)-N-acetyl-beta-D-glucosaminyl](n) + UDP-N-acetyl-alpha-D-glucosamine = [(1-&gt;4)-N-acetyl-beta-D-glucosaminyl](n+1) + UDP + H(+)</text>
        <dbReference type="Rhea" id="RHEA:16637"/>
        <dbReference type="Rhea" id="RHEA-COMP:9593"/>
        <dbReference type="Rhea" id="RHEA-COMP:9595"/>
        <dbReference type="ChEBI" id="CHEBI:15378"/>
        <dbReference type="ChEBI" id="CHEBI:17029"/>
        <dbReference type="ChEBI" id="CHEBI:57705"/>
        <dbReference type="ChEBI" id="CHEBI:58223"/>
        <dbReference type="EC" id="2.4.1.16"/>
    </reaction>
    <physiologicalReaction direction="left-to-right" evidence="8">
        <dbReference type="Rhea" id="RHEA:16638"/>
    </physiologicalReaction>
</comment>
<dbReference type="AlphaFoldDB" id="A0A0F8A614"/>
<keyword evidence="4" id="KW-0808">Transferase</keyword>
<feature type="region of interest" description="Disordered" evidence="9">
    <location>
        <begin position="66"/>
        <end position="90"/>
    </location>
</feature>
<feature type="transmembrane region" description="Helical" evidence="10">
    <location>
        <begin position="121"/>
        <end position="154"/>
    </location>
</feature>
<evidence type="ECO:0000256" key="2">
    <source>
        <dbReference type="ARBA" id="ARBA00012543"/>
    </source>
</evidence>
<evidence type="ECO:0000313" key="11">
    <source>
        <dbReference type="EMBL" id="KJZ76284.1"/>
    </source>
</evidence>
<feature type="transmembrane region" description="Helical" evidence="10">
    <location>
        <begin position="492"/>
        <end position="517"/>
    </location>
</feature>
<dbReference type="GO" id="GO:0030428">
    <property type="term" value="C:cell septum"/>
    <property type="evidence" value="ECO:0007669"/>
    <property type="project" value="TreeGrafter"/>
</dbReference>
<evidence type="ECO:0000256" key="9">
    <source>
        <dbReference type="SAM" id="MobiDB-lite"/>
    </source>
</evidence>
<evidence type="ECO:0000256" key="3">
    <source>
        <dbReference type="ARBA" id="ARBA00022676"/>
    </source>
</evidence>
<name>A0A0F8A614_9HYPO</name>
<dbReference type="EMBL" id="KQ030512">
    <property type="protein sequence ID" value="KJZ76284.1"/>
    <property type="molecule type" value="Genomic_DNA"/>
</dbReference>
<dbReference type="Pfam" id="PF03142">
    <property type="entry name" value="Chitin_synth_2"/>
    <property type="match status" value="1"/>
</dbReference>
<dbReference type="InterPro" id="IPR004835">
    <property type="entry name" value="Chitin_synth"/>
</dbReference>
<accession>A0A0F8A614</accession>
<protein>
    <recommendedName>
        <fullName evidence="2">chitin synthase</fullName>
        <ecNumber evidence="2">2.4.1.16</ecNumber>
    </recommendedName>
</protein>
<reference evidence="11 12" key="1">
    <citation type="journal article" date="2014" name="Genome Biol. Evol.">
        <title>Comparative genomics and transcriptomics analyses reveal divergent lifestyle features of nematode endoparasitic fungus Hirsutella minnesotensis.</title>
        <authorList>
            <person name="Lai Y."/>
            <person name="Liu K."/>
            <person name="Zhang X."/>
            <person name="Zhang X."/>
            <person name="Li K."/>
            <person name="Wang N."/>
            <person name="Shu C."/>
            <person name="Wu Y."/>
            <person name="Wang C."/>
            <person name="Bushley K.E."/>
            <person name="Xiang M."/>
            <person name="Liu X."/>
        </authorList>
    </citation>
    <scope>NUCLEOTIDE SEQUENCE [LARGE SCALE GENOMIC DNA]</scope>
    <source>
        <strain evidence="11 12">3608</strain>
    </source>
</reference>
<dbReference type="Proteomes" id="UP000054481">
    <property type="component" value="Unassembled WGS sequence"/>
</dbReference>
<feature type="compositionally biased region" description="Basic and acidic residues" evidence="9">
    <location>
        <begin position="66"/>
        <end position="89"/>
    </location>
</feature>
<dbReference type="SUPFAM" id="SSF53448">
    <property type="entry name" value="Nucleotide-diphospho-sugar transferases"/>
    <property type="match status" value="1"/>
</dbReference>
<sequence length="647" mass="73364">MSVDHLPRPAVAVVPKEQKWKTLIRWAQHPRSRTISLTLPCLKTQKHGDSEASDCKISSQIERDLERCSRSTHAEKDLSESSDEKKPEDGIDQTACSWSILPEPVNASRKLTRNELLLQRAAFIAFVLFINVGLAAVTVFANVGIVTLVFVLFFKLQDCLAVIITVTCLTWTSLMKLLRKRKPVSGQWVLSLVPAYNESEEQILKSIRGLQDNVEAPHKQVIVVVLDGRPKDMQRAFTHVVAKFERPYHSLKHRSGMLKVTAGFFQDLPVILIEKVQNSGKKDSLVLTHDLFNYPRDTMPEYTRLLREEIWDTVLPKLTAGTDFSSFDMIFCTDADSIIHKGCMMKLIERLAEDEKAIAACGLVLVEFEPGYELSPWNFFQLLQYAYGQFVRRWAESFIGKVTCLPGCVSMIAVRPEMAGAIAKYAKPVEGDWVVRHQVQNLGTDRRLTYCMLSQSKELRTIFVPDALSETVAPQSLKHYLHQRRRWGSNAYFNNFFYCGGTNMILLTRFFALLHIVRQTCVYYRILNTVLFIRSLVLEFKFMDILPLLVVGQFPALWFCVCVLMRRNLRIRCHKIIVGAIINKIVSPIMSSIVFSAVVTNLGNAVWGMSGITASSATAGSERSWPQSLPESKQQTLPGLSRLRDII</sequence>
<evidence type="ECO:0000256" key="7">
    <source>
        <dbReference type="ARBA" id="ARBA00023136"/>
    </source>
</evidence>
<dbReference type="GO" id="GO:0004100">
    <property type="term" value="F:chitin synthase activity"/>
    <property type="evidence" value="ECO:0007669"/>
    <property type="project" value="UniProtKB-EC"/>
</dbReference>
<dbReference type="InterPro" id="IPR029044">
    <property type="entry name" value="Nucleotide-diphossugar_trans"/>
</dbReference>
<feature type="transmembrane region" description="Helical" evidence="10">
    <location>
        <begin position="576"/>
        <end position="599"/>
    </location>
</feature>
<gene>
    <name evidence="11" type="ORF">HIM_04366</name>
</gene>
<dbReference type="PANTHER" id="PTHR22914:SF41">
    <property type="entry name" value="CHITIN SYNTHASE 7"/>
    <property type="match status" value="1"/>
</dbReference>
<dbReference type="GO" id="GO:0006031">
    <property type="term" value="P:chitin biosynthetic process"/>
    <property type="evidence" value="ECO:0007669"/>
    <property type="project" value="TreeGrafter"/>
</dbReference>
<evidence type="ECO:0000256" key="10">
    <source>
        <dbReference type="SAM" id="Phobius"/>
    </source>
</evidence>
<keyword evidence="6 10" id="KW-1133">Transmembrane helix</keyword>
<evidence type="ECO:0000256" key="5">
    <source>
        <dbReference type="ARBA" id="ARBA00022692"/>
    </source>
</evidence>
<dbReference type="GO" id="GO:0016020">
    <property type="term" value="C:membrane"/>
    <property type="evidence" value="ECO:0007669"/>
    <property type="project" value="UniProtKB-SubCell"/>
</dbReference>
<keyword evidence="12" id="KW-1185">Reference proteome</keyword>
<organism evidence="11 12">
    <name type="scientific">Hirsutella minnesotensis 3608</name>
    <dbReference type="NCBI Taxonomy" id="1043627"/>
    <lineage>
        <taxon>Eukaryota</taxon>
        <taxon>Fungi</taxon>
        <taxon>Dikarya</taxon>
        <taxon>Ascomycota</taxon>
        <taxon>Pezizomycotina</taxon>
        <taxon>Sordariomycetes</taxon>
        <taxon>Hypocreomycetidae</taxon>
        <taxon>Hypocreales</taxon>
        <taxon>Ophiocordycipitaceae</taxon>
        <taxon>Hirsutella</taxon>
    </lineage>
</organism>
<dbReference type="EC" id="2.4.1.16" evidence="2"/>